<evidence type="ECO:0000259" key="2">
    <source>
        <dbReference type="PROSITE" id="PS51462"/>
    </source>
</evidence>
<feature type="domain" description="Nudix hydrolase" evidence="2">
    <location>
        <begin position="36"/>
        <end position="159"/>
    </location>
</feature>
<dbReference type="InterPro" id="IPR020084">
    <property type="entry name" value="NUDIX_hydrolase_CS"/>
</dbReference>
<dbReference type="Pfam" id="PF14803">
    <property type="entry name" value="Zn_ribbon_Nudix"/>
    <property type="match status" value="1"/>
</dbReference>
<keyword evidence="1 3" id="KW-0378">Hydrolase</keyword>
<dbReference type="AlphaFoldDB" id="A0A3B0WVA1"/>
<dbReference type="PROSITE" id="PS51462">
    <property type="entry name" value="NUDIX"/>
    <property type="match status" value="1"/>
</dbReference>
<dbReference type="GO" id="GO:0047884">
    <property type="term" value="F:FAD diphosphatase activity"/>
    <property type="evidence" value="ECO:0007669"/>
    <property type="project" value="UniProtKB-EC"/>
</dbReference>
<organism evidence="3">
    <name type="scientific">hydrothermal vent metagenome</name>
    <dbReference type="NCBI Taxonomy" id="652676"/>
    <lineage>
        <taxon>unclassified sequences</taxon>
        <taxon>metagenomes</taxon>
        <taxon>ecological metagenomes</taxon>
    </lineage>
</organism>
<dbReference type="SUPFAM" id="SSF55811">
    <property type="entry name" value="Nudix"/>
    <property type="match status" value="1"/>
</dbReference>
<dbReference type="Gene3D" id="2.20.70.10">
    <property type="match status" value="1"/>
</dbReference>
<sequence length="191" mass="21841">MNFCSHCGAQVEHIIPKDDNRLRYVCTSCDMIHYQNPRIIAGCIAEYGNKILLCKRAIEPSHGLWTLPAGFMENGETTSEAAQRETFEEANAQVNNSRLYCTVSIPHISQVYMMYRGDLVNGFAKPGIESLETELFNENQIPWDSLAFPIIHETLTLYFADKNNGHFSIYNGEMHRNENDEMVVNIYPIEK</sequence>
<evidence type="ECO:0000313" key="3">
    <source>
        <dbReference type="EMBL" id="VAW56410.1"/>
    </source>
</evidence>
<dbReference type="EMBL" id="UOFF01000221">
    <property type="protein sequence ID" value="VAW56410.1"/>
    <property type="molecule type" value="Genomic_DNA"/>
</dbReference>
<dbReference type="InterPro" id="IPR015797">
    <property type="entry name" value="NUDIX_hydrolase-like_dom_sf"/>
</dbReference>
<evidence type="ECO:0000256" key="1">
    <source>
        <dbReference type="ARBA" id="ARBA00022801"/>
    </source>
</evidence>
<name>A0A3B0WVA1_9ZZZZ</name>
<dbReference type="InterPro" id="IPR000086">
    <property type="entry name" value="NUDIX_hydrolase_dom"/>
</dbReference>
<dbReference type="Pfam" id="PF00293">
    <property type="entry name" value="NUDIX"/>
    <property type="match status" value="1"/>
</dbReference>
<dbReference type="PROSITE" id="PS00893">
    <property type="entry name" value="NUDIX_BOX"/>
    <property type="match status" value="1"/>
</dbReference>
<protein>
    <submittedName>
        <fullName evidence="3">FAD pyrophosphatase</fullName>
        <ecNumber evidence="3">3.6.1.18</ecNumber>
    </submittedName>
</protein>
<proteinExistence type="predicted"/>
<dbReference type="EC" id="3.6.1.18" evidence="3"/>
<dbReference type="PANTHER" id="PTHR43222:SF2">
    <property type="entry name" value="NUDIX HYDROLASE 23, CHLOROPLASTIC"/>
    <property type="match status" value="1"/>
</dbReference>
<reference evidence="3" key="1">
    <citation type="submission" date="2018-06" db="EMBL/GenBank/DDBJ databases">
        <authorList>
            <person name="Zhirakovskaya E."/>
        </authorList>
    </citation>
    <scope>NUCLEOTIDE SEQUENCE</scope>
</reference>
<accession>A0A3B0WVA1</accession>
<dbReference type="InterPro" id="IPR029401">
    <property type="entry name" value="Nudix_N"/>
</dbReference>
<gene>
    <name evidence="3" type="ORF">MNBD_GAMMA07-2754</name>
</gene>
<dbReference type="CDD" id="cd04511">
    <property type="entry name" value="NUDIX_Hydrolase"/>
    <property type="match status" value="1"/>
</dbReference>
<dbReference type="Gene3D" id="3.90.79.10">
    <property type="entry name" value="Nucleoside Triphosphate Pyrophosphohydrolase"/>
    <property type="match status" value="1"/>
</dbReference>
<dbReference type="PANTHER" id="PTHR43222">
    <property type="entry name" value="NUDIX HYDROLASE 23"/>
    <property type="match status" value="1"/>
</dbReference>